<dbReference type="AlphaFoldDB" id="A0A5C6BDD3"/>
<organism evidence="3 4">
    <name type="scientific">Stieleria varia</name>
    <dbReference type="NCBI Taxonomy" id="2528005"/>
    <lineage>
        <taxon>Bacteria</taxon>
        <taxon>Pseudomonadati</taxon>
        <taxon>Planctomycetota</taxon>
        <taxon>Planctomycetia</taxon>
        <taxon>Pirellulales</taxon>
        <taxon>Pirellulaceae</taxon>
        <taxon>Stieleria</taxon>
    </lineage>
</organism>
<feature type="domain" description="PDZ" evidence="2">
    <location>
        <begin position="67"/>
        <end position="116"/>
    </location>
</feature>
<evidence type="ECO:0000313" key="4">
    <source>
        <dbReference type="Proteomes" id="UP000320176"/>
    </source>
</evidence>
<dbReference type="SUPFAM" id="SSF50156">
    <property type="entry name" value="PDZ domain-like"/>
    <property type="match status" value="1"/>
</dbReference>
<dbReference type="Pfam" id="PF17820">
    <property type="entry name" value="PDZ_6"/>
    <property type="match status" value="1"/>
</dbReference>
<keyword evidence="1" id="KW-0732">Signal</keyword>
<gene>
    <name evidence="3" type="ORF">Pla52n_10370</name>
</gene>
<keyword evidence="4" id="KW-1185">Reference proteome</keyword>
<dbReference type="InterPro" id="IPR036034">
    <property type="entry name" value="PDZ_sf"/>
</dbReference>
<dbReference type="Gene3D" id="2.30.42.10">
    <property type="match status" value="1"/>
</dbReference>
<evidence type="ECO:0000256" key="1">
    <source>
        <dbReference type="SAM" id="SignalP"/>
    </source>
</evidence>
<dbReference type="Proteomes" id="UP000320176">
    <property type="component" value="Unassembled WGS sequence"/>
</dbReference>
<name>A0A5C6BDD3_9BACT</name>
<feature type="chain" id="PRO_5022992932" description="PDZ domain-containing protein" evidence="1">
    <location>
        <begin position="24"/>
        <end position="226"/>
    </location>
</feature>
<dbReference type="InterPro" id="IPR001478">
    <property type="entry name" value="PDZ"/>
</dbReference>
<protein>
    <recommendedName>
        <fullName evidence="2">PDZ domain-containing protein</fullName>
    </recommendedName>
</protein>
<feature type="signal peptide" evidence="1">
    <location>
        <begin position="1"/>
        <end position="23"/>
    </location>
</feature>
<comment type="caution">
    <text evidence="3">The sequence shown here is derived from an EMBL/GenBank/DDBJ whole genome shotgun (WGS) entry which is preliminary data.</text>
</comment>
<evidence type="ECO:0000313" key="3">
    <source>
        <dbReference type="EMBL" id="TWU08454.1"/>
    </source>
</evidence>
<dbReference type="OrthoDB" id="289954at2"/>
<dbReference type="InterPro" id="IPR041489">
    <property type="entry name" value="PDZ_6"/>
</dbReference>
<dbReference type="SMART" id="SM00228">
    <property type="entry name" value="PDZ"/>
    <property type="match status" value="1"/>
</dbReference>
<dbReference type="PROSITE" id="PS50106">
    <property type="entry name" value="PDZ"/>
    <property type="match status" value="1"/>
</dbReference>
<accession>A0A5C6BDD3</accession>
<reference evidence="3 4" key="1">
    <citation type="submission" date="2019-02" db="EMBL/GenBank/DDBJ databases">
        <title>Deep-cultivation of Planctomycetes and their phenomic and genomic characterization uncovers novel biology.</title>
        <authorList>
            <person name="Wiegand S."/>
            <person name="Jogler M."/>
            <person name="Boedeker C."/>
            <person name="Pinto D."/>
            <person name="Vollmers J."/>
            <person name="Rivas-Marin E."/>
            <person name="Kohn T."/>
            <person name="Peeters S.H."/>
            <person name="Heuer A."/>
            <person name="Rast P."/>
            <person name="Oberbeckmann S."/>
            <person name="Bunk B."/>
            <person name="Jeske O."/>
            <person name="Meyerdierks A."/>
            <person name="Storesund J.E."/>
            <person name="Kallscheuer N."/>
            <person name="Luecker S."/>
            <person name="Lage O.M."/>
            <person name="Pohl T."/>
            <person name="Merkel B.J."/>
            <person name="Hornburger P."/>
            <person name="Mueller R.-W."/>
            <person name="Bruemmer F."/>
            <person name="Labrenz M."/>
            <person name="Spormann A.M."/>
            <person name="Op Den Camp H."/>
            <person name="Overmann J."/>
            <person name="Amann R."/>
            <person name="Jetten M.S.M."/>
            <person name="Mascher T."/>
            <person name="Medema M.H."/>
            <person name="Devos D.P."/>
            <person name="Kaster A.-K."/>
            <person name="Ovreas L."/>
            <person name="Rohde M."/>
            <person name="Galperin M.Y."/>
            <person name="Jogler C."/>
        </authorList>
    </citation>
    <scope>NUCLEOTIDE SEQUENCE [LARGE SCALE GENOMIC DNA]</scope>
    <source>
        <strain evidence="3 4">Pla52n</strain>
    </source>
</reference>
<proteinExistence type="predicted"/>
<evidence type="ECO:0000259" key="2">
    <source>
        <dbReference type="PROSITE" id="PS50106"/>
    </source>
</evidence>
<sequence precursor="true">MKKQITRFSLAAMLLFGATTAIGQEPDAVQPPSRPAAVQQNAPWGISTRPIPQILRLHLPGIPPDCGIWIREVEPQSPAARLGLQPNDLLLEIDGLPIAAVLPPAAENSMVSVLRNGQPLLLTPRQNMRRWFPYTTHSPQRTIPQIPVPQISAWPAGGVGVSAYATGNQSFSVSRVGDQISIEMSDPDASPEPIRFAGTPQEILHQLDACALSIDAKQKVRQAIGQ</sequence>
<dbReference type="EMBL" id="SJPN01000001">
    <property type="protein sequence ID" value="TWU08454.1"/>
    <property type="molecule type" value="Genomic_DNA"/>
</dbReference>
<dbReference type="RefSeq" id="WP_146518494.1">
    <property type="nucleotide sequence ID" value="NZ_CP151726.1"/>
</dbReference>